<reference evidence="2" key="1">
    <citation type="journal article" date="2015" name="Nature">
        <title>Complex archaea that bridge the gap between prokaryotes and eukaryotes.</title>
        <authorList>
            <person name="Spang A."/>
            <person name="Saw J.H."/>
            <person name="Jorgensen S.L."/>
            <person name="Zaremba-Niedzwiedzka K."/>
            <person name="Martijn J."/>
            <person name="Lind A.E."/>
            <person name="van Eijk R."/>
            <person name="Schleper C."/>
            <person name="Guy L."/>
            <person name="Ettema T.J."/>
        </authorList>
    </citation>
    <scope>NUCLEOTIDE SEQUENCE</scope>
</reference>
<gene>
    <name evidence="2" type="ORF">LCGC14_0689330</name>
</gene>
<accession>A0A0F9QL05</accession>
<dbReference type="SUPFAM" id="SSF103196">
    <property type="entry name" value="Roadblock/LC7 domain"/>
    <property type="match status" value="1"/>
</dbReference>
<protein>
    <submittedName>
        <fullName evidence="2">Uncharacterized protein</fullName>
    </submittedName>
</protein>
<sequence>MSRLSVLEDLLGNLLKETQELVAALVLDLDGFIIAKSSIKGFDEEIITAITSILEQTINKIKQYTETTFGSGTLGTNEFQLFYIDLSKVTPALFVLVGDQYSNINQFIPYAYIVAEKISSILNNRVTSIQIPRLDNSGDLILHPEFDSNFRKKNISKIAIIGSESVGKSSLVDMYCRGEIEENYKPTIGISIVEKKLQISKSYRLMLYLLDLGGLKSFAKIRKFYYSYSNIILILFDFTKVETLNNVKGWIEESRQFIKDKSIPILLIGNKIDLIENRESIRSQAQDLATEYNFPFFETSALTGEGIDELFTFMISTLF</sequence>
<proteinExistence type="predicted"/>
<dbReference type="SMART" id="SM00173">
    <property type="entry name" value="RAS"/>
    <property type="match status" value="1"/>
</dbReference>
<dbReference type="AlphaFoldDB" id="A0A0F9QL05"/>
<dbReference type="InterPro" id="IPR005225">
    <property type="entry name" value="Small_GTP-bd"/>
</dbReference>
<evidence type="ECO:0000256" key="1">
    <source>
        <dbReference type="ARBA" id="ARBA00022741"/>
    </source>
</evidence>
<dbReference type="SMART" id="SM00174">
    <property type="entry name" value="RHO"/>
    <property type="match status" value="1"/>
</dbReference>
<name>A0A0F9QL05_9ZZZZ</name>
<dbReference type="NCBIfam" id="TIGR00231">
    <property type="entry name" value="small_GTP"/>
    <property type="match status" value="1"/>
</dbReference>
<dbReference type="PROSITE" id="PS51420">
    <property type="entry name" value="RHO"/>
    <property type="match status" value="1"/>
</dbReference>
<organism evidence="2">
    <name type="scientific">marine sediment metagenome</name>
    <dbReference type="NCBI Taxonomy" id="412755"/>
    <lineage>
        <taxon>unclassified sequences</taxon>
        <taxon>metagenomes</taxon>
        <taxon>ecological metagenomes</taxon>
    </lineage>
</organism>
<dbReference type="PANTHER" id="PTHR47978">
    <property type="match status" value="1"/>
</dbReference>
<keyword evidence="1" id="KW-0547">Nucleotide-binding</keyword>
<evidence type="ECO:0000313" key="2">
    <source>
        <dbReference type="EMBL" id="KKN44825.1"/>
    </source>
</evidence>
<dbReference type="CDD" id="cd00154">
    <property type="entry name" value="Rab"/>
    <property type="match status" value="1"/>
</dbReference>
<dbReference type="GO" id="GO:0003924">
    <property type="term" value="F:GTPase activity"/>
    <property type="evidence" value="ECO:0007669"/>
    <property type="project" value="InterPro"/>
</dbReference>
<dbReference type="InterPro" id="IPR027417">
    <property type="entry name" value="P-loop_NTPase"/>
</dbReference>
<dbReference type="Pfam" id="PF00071">
    <property type="entry name" value="Ras"/>
    <property type="match status" value="1"/>
</dbReference>
<dbReference type="EMBL" id="LAZR01001427">
    <property type="protein sequence ID" value="KKN44825.1"/>
    <property type="molecule type" value="Genomic_DNA"/>
</dbReference>
<dbReference type="PROSITE" id="PS51419">
    <property type="entry name" value="RAB"/>
    <property type="match status" value="1"/>
</dbReference>
<dbReference type="Gene3D" id="3.40.50.300">
    <property type="entry name" value="P-loop containing nucleotide triphosphate hydrolases"/>
    <property type="match status" value="1"/>
</dbReference>
<dbReference type="PROSITE" id="PS51421">
    <property type="entry name" value="RAS"/>
    <property type="match status" value="1"/>
</dbReference>
<dbReference type="SUPFAM" id="SSF52540">
    <property type="entry name" value="P-loop containing nucleoside triphosphate hydrolases"/>
    <property type="match status" value="1"/>
</dbReference>
<dbReference type="InterPro" id="IPR001806">
    <property type="entry name" value="Small_GTPase"/>
</dbReference>
<comment type="caution">
    <text evidence="2">The sequence shown here is derived from an EMBL/GenBank/DDBJ whole genome shotgun (WGS) entry which is preliminary data.</text>
</comment>
<dbReference type="Gene3D" id="3.30.450.30">
    <property type="entry name" value="Dynein light chain 2a, cytoplasmic"/>
    <property type="match status" value="1"/>
</dbReference>
<dbReference type="GO" id="GO:0005525">
    <property type="term" value="F:GTP binding"/>
    <property type="evidence" value="ECO:0007669"/>
    <property type="project" value="InterPro"/>
</dbReference>
<dbReference type="PRINTS" id="PR00449">
    <property type="entry name" value="RASTRNSFRMNG"/>
</dbReference>
<dbReference type="SMART" id="SM00175">
    <property type="entry name" value="RAB"/>
    <property type="match status" value="1"/>
</dbReference>